<evidence type="ECO:0000259" key="9">
    <source>
        <dbReference type="PROSITE" id="PS51202"/>
    </source>
</evidence>
<evidence type="ECO:0000256" key="4">
    <source>
        <dbReference type="ARBA" id="ARBA00022475"/>
    </source>
</evidence>
<dbReference type="InterPro" id="IPR050144">
    <property type="entry name" value="AAE_transporter"/>
</dbReference>
<keyword evidence="11" id="KW-1185">Reference proteome</keyword>
<accession>A0A098BZZ9</accession>
<dbReference type="Pfam" id="PF06826">
    <property type="entry name" value="Asp-Al_Ex"/>
    <property type="match status" value="2"/>
</dbReference>
<feature type="transmembrane region" description="Helical" evidence="8">
    <location>
        <begin position="56"/>
        <end position="76"/>
    </location>
</feature>
<dbReference type="Gene3D" id="3.30.70.1450">
    <property type="entry name" value="Regulator of K+ conductance, C-terminal domain"/>
    <property type="match status" value="2"/>
</dbReference>
<feature type="transmembrane region" description="Helical" evidence="8">
    <location>
        <begin position="421"/>
        <end position="442"/>
    </location>
</feature>
<keyword evidence="4" id="KW-1003">Cell membrane</keyword>
<dbReference type="OrthoDB" id="9155749at2"/>
<evidence type="ECO:0000256" key="1">
    <source>
        <dbReference type="ARBA" id="ARBA00004651"/>
    </source>
</evidence>
<feature type="transmembrane region" description="Helical" evidence="8">
    <location>
        <begin position="380"/>
        <end position="400"/>
    </location>
</feature>
<feature type="transmembrane region" description="Helical" evidence="8">
    <location>
        <begin position="479"/>
        <end position="500"/>
    </location>
</feature>
<dbReference type="Proteomes" id="UP000032417">
    <property type="component" value="Chromosome 1"/>
</dbReference>
<feature type="domain" description="RCK C-terminal" evidence="9">
    <location>
        <begin position="263"/>
        <end position="346"/>
    </location>
</feature>
<dbReference type="PANTHER" id="PTHR30445:SF3">
    <property type="entry name" value="TRANSPORT PROTEIN YIDE-RELATED"/>
    <property type="match status" value="1"/>
</dbReference>
<evidence type="ECO:0000256" key="6">
    <source>
        <dbReference type="ARBA" id="ARBA00022989"/>
    </source>
</evidence>
<feature type="transmembrane region" description="Helical" evidence="8">
    <location>
        <begin position="6"/>
        <end position="24"/>
    </location>
</feature>
<dbReference type="InterPro" id="IPR006512">
    <property type="entry name" value="YidE_YbjL"/>
</dbReference>
<dbReference type="GO" id="GO:0008324">
    <property type="term" value="F:monoatomic cation transmembrane transporter activity"/>
    <property type="evidence" value="ECO:0007669"/>
    <property type="project" value="InterPro"/>
</dbReference>
<reference evidence="10 11" key="1">
    <citation type="submission" date="2014-08" db="EMBL/GenBank/DDBJ databases">
        <authorList>
            <person name="Wibberg D."/>
        </authorList>
    </citation>
    <scope>NUCLEOTIDE SEQUENCE [LARGE SCALE GENOMIC DNA]</scope>
    <source>
        <strain evidence="11">ING2-E5B</strain>
    </source>
</reference>
<feature type="transmembrane region" description="Helical" evidence="8">
    <location>
        <begin position="448"/>
        <end position="472"/>
    </location>
</feature>
<sequence length="532" mass="56719">MLESLLQNSYFSVFVIIALGFLLGNVKIKGVSLDSSAVLFVALLFGHFGVEIPKVLGNFGLVLFIFTIGIQSGPGFFDSFKKNGKNIFILSVLIIASSGAAGIGLGYLFNIDTEGVLGLISGALSSTPALATATDLTDSPLVSIAYGITYPFSVIGIILFVKLFPRIFRVDLAKEAKKIEEVNKEFYPEVKQAVFKVKNPTVFGKTLAKLQVRSMTGAVISRYSHEGVISLAKARTKLYEGDLIKAVGTENSLSQLELLIGEKTDMKLPVGNNQVSESLLVTNKNIVDQTLGSLNLTSVYSCNVTYIRRSGVMLSPSPDIKIKFGDKLVVVGEQENVKEVGMLLGNDEKKLSSTDFFPIALGIILGILAGQIQLSFSDSFTFSLGLTGGVLIVALLLSKAGKTGSILWTMSDTSNQLLRQLGLLLFLAEVGTTAGATLIATFQTFGLLYFFIGIVITLVPMILSGIVGKYVLKLNALELLGTIIGGMTSTPGLAAVGSMTDSNVPNLTYASAYPLAMVLLIIMLQVIGFIAL</sequence>
<dbReference type="InterPro" id="IPR006037">
    <property type="entry name" value="RCK_C"/>
</dbReference>
<keyword evidence="3" id="KW-0813">Transport</keyword>
<comment type="subcellular location">
    <subcellularLocation>
        <location evidence="1">Cell membrane</location>
        <topology evidence="1">Multi-pass membrane protein</topology>
    </subcellularLocation>
</comment>
<dbReference type="GO" id="GO:0006813">
    <property type="term" value="P:potassium ion transport"/>
    <property type="evidence" value="ECO:0007669"/>
    <property type="project" value="InterPro"/>
</dbReference>
<keyword evidence="5 8" id="KW-0812">Transmembrane</keyword>
<keyword evidence="7 8" id="KW-0472">Membrane</keyword>
<dbReference type="SUPFAM" id="SSF116726">
    <property type="entry name" value="TrkA C-terminal domain-like"/>
    <property type="match status" value="2"/>
</dbReference>
<evidence type="ECO:0000256" key="5">
    <source>
        <dbReference type="ARBA" id="ARBA00022692"/>
    </source>
</evidence>
<feature type="transmembrane region" description="Helical" evidence="8">
    <location>
        <begin position="31"/>
        <end position="50"/>
    </location>
</feature>
<feature type="transmembrane region" description="Helical" evidence="8">
    <location>
        <begin position="88"/>
        <end position="109"/>
    </location>
</feature>
<feature type="transmembrane region" description="Helical" evidence="8">
    <location>
        <begin position="144"/>
        <end position="164"/>
    </location>
</feature>
<dbReference type="NCBIfam" id="TIGR01625">
    <property type="entry name" value="YidE_YbjL_dupl"/>
    <property type="match status" value="2"/>
</dbReference>
<dbReference type="PROSITE" id="PS51202">
    <property type="entry name" value="RCK_C"/>
    <property type="match status" value="2"/>
</dbReference>
<dbReference type="PANTHER" id="PTHR30445">
    <property type="entry name" value="K(+)_H(+) ANTIPORTER SUBUNIT KHTT"/>
    <property type="match status" value="1"/>
</dbReference>
<dbReference type="AlphaFoldDB" id="A0A098BZZ9"/>
<dbReference type="InterPro" id="IPR036721">
    <property type="entry name" value="RCK_C_sf"/>
</dbReference>
<dbReference type="EMBL" id="LN515532">
    <property type="protein sequence ID" value="CEA15746.1"/>
    <property type="molecule type" value="Genomic_DNA"/>
</dbReference>
<evidence type="ECO:0000256" key="2">
    <source>
        <dbReference type="ARBA" id="ARBA00009854"/>
    </source>
</evidence>
<evidence type="ECO:0000256" key="7">
    <source>
        <dbReference type="ARBA" id="ARBA00023136"/>
    </source>
</evidence>
<dbReference type="HOGENOM" id="CLU_035023_3_0_10"/>
<evidence type="ECO:0000313" key="10">
    <source>
        <dbReference type="EMBL" id="CEA15746.1"/>
    </source>
</evidence>
<feature type="transmembrane region" description="Helical" evidence="8">
    <location>
        <begin position="512"/>
        <end position="531"/>
    </location>
</feature>
<dbReference type="STRING" id="1562970.ING2E5B_0993"/>
<comment type="similarity">
    <text evidence="2">Belongs to the AAE transporter (TC 2.A.81) family.</text>
</comment>
<name>A0A098BZZ9_9BACT</name>
<dbReference type="Pfam" id="PF02080">
    <property type="entry name" value="TrkA_C"/>
    <property type="match status" value="1"/>
</dbReference>
<gene>
    <name evidence="10" type="ORF">ING2E5B_0993</name>
</gene>
<evidence type="ECO:0000256" key="3">
    <source>
        <dbReference type="ARBA" id="ARBA00022448"/>
    </source>
</evidence>
<dbReference type="PATRIC" id="fig|1562970.3.peg.980"/>
<dbReference type="GO" id="GO:0005886">
    <property type="term" value="C:plasma membrane"/>
    <property type="evidence" value="ECO:0007669"/>
    <property type="project" value="UniProtKB-SubCell"/>
</dbReference>
<proteinExistence type="inferred from homology"/>
<evidence type="ECO:0000256" key="8">
    <source>
        <dbReference type="SAM" id="Phobius"/>
    </source>
</evidence>
<dbReference type="KEGG" id="pbt:ING2E5B_0993"/>
<evidence type="ECO:0000313" key="11">
    <source>
        <dbReference type="Proteomes" id="UP000032417"/>
    </source>
</evidence>
<protein>
    <submittedName>
        <fullName evidence="10">Putative transporter BF2680</fullName>
    </submittedName>
</protein>
<feature type="domain" description="RCK C-terminal" evidence="9">
    <location>
        <begin position="177"/>
        <end position="262"/>
    </location>
</feature>
<feature type="transmembrane region" description="Helical" evidence="8">
    <location>
        <begin position="356"/>
        <end position="374"/>
    </location>
</feature>
<keyword evidence="6 8" id="KW-1133">Transmembrane helix</keyword>
<organism evidence="10 11">
    <name type="scientific">Fermentimonas caenicola</name>
    <dbReference type="NCBI Taxonomy" id="1562970"/>
    <lineage>
        <taxon>Bacteria</taxon>
        <taxon>Pseudomonadati</taxon>
        <taxon>Bacteroidota</taxon>
        <taxon>Bacteroidia</taxon>
        <taxon>Bacteroidales</taxon>
        <taxon>Dysgonomonadaceae</taxon>
        <taxon>Fermentimonas</taxon>
    </lineage>
</organism>